<feature type="region of interest" description="Disordered" evidence="1">
    <location>
        <begin position="140"/>
        <end position="179"/>
    </location>
</feature>
<gene>
    <name evidence="2" type="ORF">KCV03_g176</name>
</gene>
<feature type="compositionally biased region" description="Polar residues" evidence="1">
    <location>
        <begin position="170"/>
        <end position="179"/>
    </location>
</feature>
<keyword evidence="2" id="KW-0347">Helicase</keyword>
<reference evidence="2" key="2">
    <citation type="submission" date="2021-08" db="EMBL/GenBank/DDBJ databases">
        <authorList>
            <person name="Gostincar C."/>
            <person name="Sun X."/>
            <person name="Song Z."/>
            <person name="Gunde-Cimerman N."/>
        </authorList>
    </citation>
    <scope>NUCLEOTIDE SEQUENCE</scope>
    <source>
        <strain evidence="2">EXF-8016</strain>
    </source>
</reference>
<evidence type="ECO:0000256" key="1">
    <source>
        <dbReference type="SAM" id="MobiDB-lite"/>
    </source>
</evidence>
<keyword evidence="2" id="KW-0378">Hydrolase</keyword>
<dbReference type="AlphaFoldDB" id="A0A9P8GQ13"/>
<dbReference type="AntiFam" id="ANF00149">
    <property type="entry name" value="Shadow ORF (opposite cshA)"/>
</dbReference>
<comment type="caution">
    <text evidence="2">The sequence shown here is derived from an EMBL/GenBank/DDBJ whole genome shotgun (WGS) entry which is preliminary data.</text>
</comment>
<feature type="non-terminal residue" evidence="2">
    <location>
        <position position="857"/>
    </location>
</feature>
<keyword evidence="2" id="KW-0067">ATP-binding</keyword>
<evidence type="ECO:0000313" key="3">
    <source>
        <dbReference type="Proteomes" id="UP000767238"/>
    </source>
</evidence>
<organism evidence="2 3">
    <name type="scientific">Aureobasidium melanogenum</name>
    <name type="common">Aureobasidium pullulans var. melanogenum</name>
    <dbReference type="NCBI Taxonomy" id="46634"/>
    <lineage>
        <taxon>Eukaryota</taxon>
        <taxon>Fungi</taxon>
        <taxon>Dikarya</taxon>
        <taxon>Ascomycota</taxon>
        <taxon>Pezizomycotina</taxon>
        <taxon>Dothideomycetes</taxon>
        <taxon>Dothideomycetidae</taxon>
        <taxon>Dothideales</taxon>
        <taxon>Saccotheciaceae</taxon>
        <taxon>Aureobasidium</taxon>
    </lineage>
</organism>
<reference evidence="2" key="1">
    <citation type="journal article" date="2021" name="J Fungi (Basel)">
        <title>Virulence traits and population genomics of the black yeast Aureobasidium melanogenum.</title>
        <authorList>
            <person name="Cernosa A."/>
            <person name="Sun X."/>
            <person name="Gostincar C."/>
            <person name="Fang C."/>
            <person name="Gunde-Cimerman N."/>
            <person name="Song Z."/>
        </authorList>
    </citation>
    <scope>NUCLEOTIDE SEQUENCE</scope>
    <source>
        <strain evidence="2">EXF-8016</strain>
    </source>
</reference>
<evidence type="ECO:0000313" key="2">
    <source>
        <dbReference type="EMBL" id="KAH0237962.1"/>
    </source>
</evidence>
<dbReference type="Proteomes" id="UP000767238">
    <property type="component" value="Unassembled WGS sequence"/>
</dbReference>
<feature type="non-terminal residue" evidence="2">
    <location>
        <position position="1"/>
    </location>
</feature>
<sequence>LSQRINRQLPRLPQLCFIKLSRSWQQCSQTSPLRFIQIAQVFLGLSLSYFADEVVESVDTVEQVEEMDALGEWLDLGLGIELANAREAGIVCGHMSPEHGPEDTCLCFACVGHVTPLKLRMEMLVQRENPQMATKVKDLAPHGWYGGTSGQSNEVTAARRRQKDDEQVQKNKTSNSSNVMYPNCREETLLVSCHGFRYTSHATCKSSVRTYAIQNVRSSLPMGGYSVPFFSVFGSQSHHSLLGIESMTDGTCIPQPNQVRLPIEVQIYIRDQEEKVGDVKNGNRLTRRMEVTRRMDRVFVIKSDLGGSLHLARVSVESAVCVVSLLLDSGSELHETLRNGLVGALEDVDQSTSKTLLVVGEEGNGSTILASTTSTTDTMDVILNSQGESNVDDNLDGRDIKTSCGNIGSNEKRNLACLESIQTPLTLVLAQITMDTTNAEALGTNEALNSGGFFLVQAEDQDTVVLVLAALVLLEQSNKAIVLVVGVHNLDFLNDSSVGAQLSSSVLTNVDTHRLLHESSSKLAGTASENLTHFLLETFVKHAIGLIQNSVGHVAEINGAFANEVVETTGGCDNDVGTSKSCALLVLVHTTVDADSLETSRFGQLDKLFLNLDSKFSGRRNNAGLDALLLLLCRERRDVSYAGNTETHGLAGTSLGNTNDISSGVEVRPGSGLNGLVGDWDVVERGDGSVGGRCLGLVGDGDELLGDEGPSVAATGAATASEEVVEVVVDSGLAAAFAAFFSLLASAFASSASVSPEVPSLFFWAFAALRAALRAAFSASSDLSFFSFLAFLWTSASTVAAASSRSLLPIVNVLGSVCDKDATPLDGSKKIHAICRLNALEHEHISFYLSKPSGEHL</sequence>
<proteinExistence type="predicted"/>
<name>A0A9P8GQ13_AURME</name>
<dbReference type="EMBL" id="JAHFYH010000001">
    <property type="protein sequence ID" value="KAH0237962.1"/>
    <property type="molecule type" value="Genomic_DNA"/>
</dbReference>
<keyword evidence="2" id="KW-0547">Nucleotide-binding</keyword>
<accession>A0A9P8GQ13</accession>
<protein>
    <submittedName>
        <fullName evidence="2">ATP-dependent RNA helicase DBP3</fullName>
    </submittedName>
</protein>
<dbReference type="GO" id="GO:0004386">
    <property type="term" value="F:helicase activity"/>
    <property type="evidence" value="ECO:0007669"/>
    <property type="project" value="UniProtKB-KW"/>
</dbReference>